<reference evidence="10" key="1">
    <citation type="journal article" date="2020" name="Stud. Mycol.">
        <title>101 Dothideomycetes genomes: A test case for predicting lifestyles and emergence of pathogens.</title>
        <authorList>
            <person name="Haridas S."/>
            <person name="Albert R."/>
            <person name="Binder M."/>
            <person name="Bloem J."/>
            <person name="LaButti K."/>
            <person name="Salamov A."/>
            <person name="Andreopoulos B."/>
            <person name="Baker S."/>
            <person name="Barry K."/>
            <person name="Bills G."/>
            <person name="Bluhm B."/>
            <person name="Cannon C."/>
            <person name="Castanera R."/>
            <person name="Culley D."/>
            <person name="Daum C."/>
            <person name="Ezra D."/>
            <person name="Gonzalez J."/>
            <person name="Henrissat B."/>
            <person name="Kuo A."/>
            <person name="Liang C."/>
            <person name="Lipzen A."/>
            <person name="Lutzoni F."/>
            <person name="Magnuson J."/>
            <person name="Mondo S."/>
            <person name="Nolan M."/>
            <person name="Ohm R."/>
            <person name="Pangilinan J."/>
            <person name="Park H.-J."/>
            <person name="Ramirez L."/>
            <person name="Alfaro M."/>
            <person name="Sun H."/>
            <person name="Tritt A."/>
            <person name="Yoshinaga Y."/>
            <person name="Zwiers L.-H."/>
            <person name="Turgeon B."/>
            <person name="Goodwin S."/>
            <person name="Spatafora J."/>
            <person name="Crous P."/>
            <person name="Grigoriev I."/>
        </authorList>
    </citation>
    <scope>NUCLEOTIDE SEQUENCE [LARGE SCALE GENOMIC DNA]</scope>
    <source>
        <strain evidence="10">CECT 20119</strain>
    </source>
</reference>
<evidence type="ECO:0000256" key="1">
    <source>
        <dbReference type="ARBA" id="ARBA00004141"/>
    </source>
</evidence>
<feature type="region of interest" description="Disordered" evidence="6">
    <location>
        <begin position="1"/>
        <end position="58"/>
    </location>
</feature>
<keyword evidence="2 7" id="KW-0812">Transmembrane</keyword>
<gene>
    <name evidence="9" type="ORF">BDZ85DRAFT_278180</name>
</gene>
<keyword evidence="3 7" id="KW-1133">Transmembrane helix</keyword>
<accession>A0A6A6GL21</accession>
<comment type="subcellular location">
    <subcellularLocation>
        <location evidence="1">Membrane</location>
        <topology evidence="1">Multi-pass membrane protein</topology>
    </subcellularLocation>
</comment>
<proteinExistence type="inferred from homology"/>
<dbReference type="Pfam" id="PF20684">
    <property type="entry name" value="Fung_rhodopsin"/>
    <property type="match status" value="1"/>
</dbReference>
<evidence type="ECO:0000256" key="4">
    <source>
        <dbReference type="ARBA" id="ARBA00023136"/>
    </source>
</evidence>
<dbReference type="InterPro" id="IPR049326">
    <property type="entry name" value="Rhodopsin_dom_fungi"/>
</dbReference>
<evidence type="ECO:0000313" key="10">
    <source>
        <dbReference type="Proteomes" id="UP000799538"/>
    </source>
</evidence>
<dbReference type="EMBL" id="ML992502">
    <property type="protein sequence ID" value="KAF2226220.1"/>
    <property type="molecule type" value="Genomic_DNA"/>
</dbReference>
<dbReference type="GO" id="GO:0016020">
    <property type="term" value="C:membrane"/>
    <property type="evidence" value="ECO:0007669"/>
    <property type="project" value="UniProtKB-SubCell"/>
</dbReference>
<evidence type="ECO:0000256" key="2">
    <source>
        <dbReference type="ARBA" id="ARBA00022692"/>
    </source>
</evidence>
<dbReference type="PANTHER" id="PTHR33048:SF47">
    <property type="entry name" value="INTEGRAL MEMBRANE PROTEIN-RELATED"/>
    <property type="match status" value="1"/>
</dbReference>
<dbReference type="PANTHER" id="PTHR33048">
    <property type="entry name" value="PTH11-LIKE INTEGRAL MEMBRANE PROTEIN (AFU_ORTHOLOGUE AFUA_5G11245)"/>
    <property type="match status" value="1"/>
</dbReference>
<evidence type="ECO:0000256" key="7">
    <source>
        <dbReference type="SAM" id="Phobius"/>
    </source>
</evidence>
<keyword evidence="4 7" id="KW-0472">Membrane</keyword>
<feature type="domain" description="Rhodopsin" evidence="8">
    <location>
        <begin position="109"/>
        <end position="348"/>
    </location>
</feature>
<feature type="transmembrane region" description="Helical" evidence="7">
    <location>
        <begin position="203"/>
        <end position="225"/>
    </location>
</feature>
<dbReference type="OrthoDB" id="444631at2759"/>
<dbReference type="Proteomes" id="UP000799538">
    <property type="component" value="Unassembled WGS sequence"/>
</dbReference>
<feature type="transmembrane region" description="Helical" evidence="7">
    <location>
        <begin position="125"/>
        <end position="144"/>
    </location>
</feature>
<feature type="transmembrane region" description="Helical" evidence="7">
    <location>
        <begin position="282"/>
        <end position="303"/>
    </location>
</feature>
<feature type="compositionally biased region" description="Basic and acidic residues" evidence="6">
    <location>
        <begin position="10"/>
        <end position="41"/>
    </location>
</feature>
<feature type="transmembrane region" description="Helical" evidence="7">
    <location>
        <begin position="175"/>
        <end position="196"/>
    </location>
</feature>
<protein>
    <recommendedName>
        <fullName evidence="8">Rhodopsin domain-containing protein</fullName>
    </recommendedName>
</protein>
<feature type="transmembrane region" description="Helical" evidence="7">
    <location>
        <begin position="91"/>
        <end position="113"/>
    </location>
</feature>
<organism evidence="9 10">
    <name type="scientific">Elsinoe ampelina</name>
    <dbReference type="NCBI Taxonomy" id="302913"/>
    <lineage>
        <taxon>Eukaryota</taxon>
        <taxon>Fungi</taxon>
        <taxon>Dikarya</taxon>
        <taxon>Ascomycota</taxon>
        <taxon>Pezizomycotina</taxon>
        <taxon>Dothideomycetes</taxon>
        <taxon>Dothideomycetidae</taxon>
        <taxon>Myriangiales</taxon>
        <taxon>Elsinoaceae</taxon>
        <taxon>Elsinoe</taxon>
    </lineage>
</organism>
<evidence type="ECO:0000256" key="6">
    <source>
        <dbReference type="SAM" id="MobiDB-lite"/>
    </source>
</evidence>
<keyword evidence="10" id="KW-1185">Reference proteome</keyword>
<evidence type="ECO:0000259" key="8">
    <source>
        <dbReference type="Pfam" id="PF20684"/>
    </source>
</evidence>
<dbReference type="AlphaFoldDB" id="A0A6A6GL21"/>
<evidence type="ECO:0000313" key="9">
    <source>
        <dbReference type="EMBL" id="KAF2226220.1"/>
    </source>
</evidence>
<sequence>MPRPSPPPDKSSHKDSKGKLSGDALAVEKKESARDAVDVAAEKPSTGGEDAVRGSATGRMNEEQEFEEWLQDHDKGETFGKGWEGETRGPAIITGNFVPFFLSLPFFVARLVSRGAILGKFYIDDYVLLAGWIASVGILANSVVQVKYGAGRHQQDIPVDTISSLLESAYADRQLYIFSTGMLRSSLCIMFLRIFGTSLPDRIFLWFINMLTLTSTVAFMAFNLFNCQPIAMKWDFSIQGHCTDDTPGFWASIVISLLTNVCLLLFSTIKINTLLMHHRQKYIMFGTIGIGWLIVMAIVVRAVRIAHVIADHTDPAWRTFDTSIWSAVEINVSVFCVSAMAMKPVVKKVAPAIMSWLSSGTGGTYGKITGVASKTTQGKSHVTQGTRIEDGLMNKEEGIVKVTAVTVRVDSDSGQQE</sequence>
<dbReference type="InterPro" id="IPR052337">
    <property type="entry name" value="SAT4-like"/>
</dbReference>
<evidence type="ECO:0000256" key="3">
    <source>
        <dbReference type="ARBA" id="ARBA00022989"/>
    </source>
</evidence>
<comment type="similarity">
    <text evidence="5">Belongs to the SAT4 family.</text>
</comment>
<name>A0A6A6GL21_9PEZI</name>
<feature type="transmembrane region" description="Helical" evidence="7">
    <location>
        <begin position="323"/>
        <end position="342"/>
    </location>
</feature>
<evidence type="ECO:0000256" key="5">
    <source>
        <dbReference type="ARBA" id="ARBA00038359"/>
    </source>
</evidence>
<feature type="transmembrane region" description="Helical" evidence="7">
    <location>
        <begin position="249"/>
        <end position="270"/>
    </location>
</feature>